<gene>
    <name evidence="4" type="ORF">I316_02973</name>
</gene>
<name>A0A1B9GWM6_9TREE</name>
<feature type="region of interest" description="Disordered" evidence="2">
    <location>
        <begin position="161"/>
        <end position="217"/>
    </location>
</feature>
<reference evidence="5" key="2">
    <citation type="submission" date="2013-12" db="EMBL/GenBank/DDBJ databases">
        <title>Evolution of pathogenesis and genome organization in the Tremellales.</title>
        <authorList>
            <person name="Cuomo C."/>
            <person name="Litvintseva A."/>
            <person name="Heitman J."/>
            <person name="Chen Y."/>
            <person name="Sun S."/>
            <person name="Springer D."/>
            <person name="Dromer F."/>
            <person name="Young S."/>
            <person name="Zeng Q."/>
            <person name="Chapman S."/>
            <person name="Gujja S."/>
            <person name="Saif S."/>
            <person name="Birren B."/>
        </authorList>
    </citation>
    <scope>NUCLEOTIDE SEQUENCE [LARGE SCALE GENOMIC DNA]</scope>
    <source>
        <strain evidence="5">BCC8398</strain>
    </source>
</reference>
<feature type="compositionally biased region" description="Polar residues" evidence="2">
    <location>
        <begin position="187"/>
        <end position="199"/>
    </location>
</feature>
<evidence type="ECO:0000313" key="5">
    <source>
        <dbReference type="Proteomes" id="UP000092666"/>
    </source>
</evidence>
<feature type="compositionally biased region" description="Gly residues" evidence="2">
    <location>
        <begin position="173"/>
        <end position="182"/>
    </location>
</feature>
<reference evidence="4 5" key="1">
    <citation type="submission" date="2013-07" db="EMBL/GenBank/DDBJ databases">
        <title>The Genome Sequence of Cryptococcus heveanensis BCC8398.</title>
        <authorList>
            <consortium name="The Broad Institute Genome Sequencing Platform"/>
            <person name="Cuomo C."/>
            <person name="Litvintseva A."/>
            <person name="Chen Y."/>
            <person name="Heitman J."/>
            <person name="Sun S."/>
            <person name="Springer D."/>
            <person name="Dromer F."/>
            <person name="Young S.K."/>
            <person name="Zeng Q."/>
            <person name="Gargeya S."/>
            <person name="Fitzgerald M."/>
            <person name="Abouelleil A."/>
            <person name="Alvarado L."/>
            <person name="Berlin A.M."/>
            <person name="Chapman S.B."/>
            <person name="Dewar J."/>
            <person name="Goldberg J."/>
            <person name="Griggs A."/>
            <person name="Gujja S."/>
            <person name="Hansen M."/>
            <person name="Howarth C."/>
            <person name="Imamovic A."/>
            <person name="Larimer J."/>
            <person name="McCowan C."/>
            <person name="Murphy C."/>
            <person name="Pearson M."/>
            <person name="Priest M."/>
            <person name="Roberts A."/>
            <person name="Saif S."/>
            <person name="Shea T."/>
            <person name="Sykes S."/>
            <person name="Wortman J."/>
            <person name="Nusbaum C."/>
            <person name="Birren B."/>
        </authorList>
    </citation>
    <scope>NUCLEOTIDE SEQUENCE [LARGE SCALE GENOMIC DNA]</scope>
    <source>
        <strain evidence="4 5">BCC8398</strain>
    </source>
</reference>
<protein>
    <recommendedName>
        <fullName evidence="3">TRIP4/RQT4 C2HC5-type zinc finger domain-containing protein</fullName>
    </recommendedName>
</protein>
<evidence type="ECO:0000259" key="3">
    <source>
        <dbReference type="Pfam" id="PF06221"/>
    </source>
</evidence>
<evidence type="ECO:0000313" key="4">
    <source>
        <dbReference type="EMBL" id="OCF35421.1"/>
    </source>
</evidence>
<accession>A0A1B9GWM6</accession>
<proteinExistence type="predicted"/>
<feature type="coiled-coil region" evidence="1">
    <location>
        <begin position="353"/>
        <end position="385"/>
    </location>
</feature>
<dbReference type="EMBL" id="KI669499">
    <property type="protein sequence ID" value="OCF35421.1"/>
    <property type="molecule type" value="Genomic_DNA"/>
</dbReference>
<dbReference type="OrthoDB" id="338816at2759"/>
<dbReference type="GO" id="GO:0008270">
    <property type="term" value="F:zinc ion binding"/>
    <property type="evidence" value="ECO:0007669"/>
    <property type="project" value="InterPro"/>
</dbReference>
<dbReference type="Pfam" id="PF06221">
    <property type="entry name" value="zf-C2HC5"/>
    <property type="match status" value="1"/>
</dbReference>
<feature type="domain" description="TRIP4/RQT4 C2HC5-type zinc finger" evidence="3">
    <location>
        <begin position="302"/>
        <end position="353"/>
    </location>
</feature>
<feature type="compositionally biased region" description="Low complexity" evidence="2">
    <location>
        <begin position="436"/>
        <end position="446"/>
    </location>
</feature>
<feature type="compositionally biased region" description="Low complexity" evidence="2">
    <location>
        <begin position="101"/>
        <end position="110"/>
    </location>
</feature>
<dbReference type="GO" id="GO:0072344">
    <property type="term" value="P:rescue of stalled ribosome"/>
    <property type="evidence" value="ECO:0007669"/>
    <property type="project" value="InterPro"/>
</dbReference>
<dbReference type="STRING" id="1296120.A0A1B9GWM6"/>
<keyword evidence="5" id="KW-1185">Reference proteome</keyword>
<feature type="region of interest" description="Disordered" evidence="2">
    <location>
        <begin position="231"/>
        <end position="269"/>
    </location>
</feature>
<dbReference type="GO" id="GO:0005634">
    <property type="term" value="C:nucleus"/>
    <property type="evidence" value="ECO:0007669"/>
    <property type="project" value="InterPro"/>
</dbReference>
<feature type="region of interest" description="Disordered" evidence="2">
    <location>
        <begin position="388"/>
        <end position="484"/>
    </location>
</feature>
<evidence type="ECO:0000256" key="2">
    <source>
        <dbReference type="SAM" id="MobiDB-lite"/>
    </source>
</evidence>
<dbReference type="Proteomes" id="UP000092666">
    <property type="component" value="Unassembled WGS sequence"/>
</dbReference>
<sequence>MAPANVNRPAWVVKDLASVLGLDDETIKEMIVPDLESYTHEARLRVHLQDFLGSSPQAKSFTAKYLSLRFPSLTNTASVPAPAPASIGDDLLKPTSNYNTKSKAGKSQSGSRGGSASGSALLTPTATYNHGHGQGDNIPDALNAAFGPGGKVYQKNRDVDISWGRSTSSGPASRGGGGGSTPGSGSHTPLQQTSSQQPKLRQAGAVSVQVQEPKPVRIDNLHPSSAIASASAIPQYGGSTSSSNSGSRTNSGKGKQRGSGEDKIWDQPKSREVKKLESIKEKLRMVKEGEGQGKVNLDEGVKCFCQARIHTLSSYTPLCQSCGLVICSLHPAHLPCPSCAHALSTPAQLARLILRLEVEIENQLAKEERQRQEAERERLARLAAEAGGGAFPTLNGRVPTPVSRSNTPGAGAGGGRRVITIGGSGGGAGKGKGKGKSTITTTTYRPSPSPSNATGSGTPASKSRANTPSPSDVMPRLRYNPINPEKVEKEVRKLLSWREETDRPFGDIRAEKPKESGDLTSSSTGCWKYKDMEVVHVRSEGEGDGRRRRAKARRGEGGREVPGAGA</sequence>
<feature type="compositionally biased region" description="Basic and acidic residues" evidence="2">
    <location>
        <begin position="498"/>
        <end position="517"/>
    </location>
</feature>
<feature type="region of interest" description="Disordered" evidence="2">
    <location>
        <begin position="498"/>
        <end position="525"/>
    </location>
</feature>
<feature type="compositionally biased region" description="Low complexity" evidence="2">
    <location>
        <begin position="231"/>
        <end position="253"/>
    </location>
</feature>
<evidence type="ECO:0000256" key="1">
    <source>
        <dbReference type="SAM" id="Coils"/>
    </source>
</evidence>
<keyword evidence="1" id="KW-0175">Coiled coil</keyword>
<feature type="compositionally biased region" description="Basic and acidic residues" evidence="2">
    <location>
        <begin position="258"/>
        <end position="269"/>
    </location>
</feature>
<dbReference type="InterPro" id="IPR009349">
    <property type="entry name" value="TRIP4/RQT4_C2HC5_Znf"/>
</dbReference>
<feature type="region of interest" description="Disordered" evidence="2">
    <location>
        <begin position="538"/>
        <end position="566"/>
    </location>
</feature>
<feature type="compositionally biased region" description="Polar residues" evidence="2">
    <location>
        <begin position="452"/>
        <end position="470"/>
    </location>
</feature>
<feature type="compositionally biased region" description="Gly residues" evidence="2">
    <location>
        <begin position="410"/>
        <end position="430"/>
    </location>
</feature>
<organism evidence="4 5">
    <name type="scientific">Kwoniella heveanensis BCC8398</name>
    <dbReference type="NCBI Taxonomy" id="1296120"/>
    <lineage>
        <taxon>Eukaryota</taxon>
        <taxon>Fungi</taxon>
        <taxon>Dikarya</taxon>
        <taxon>Basidiomycota</taxon>
        <taxon>Agaricomycotina</taxon>
        <taxon>Tremellomycetes</taxon>
        <taxon>Tremellales</taxon>
        <taxon>Cryptococcaceae</taxon>
        <taxon>Kwoniella</taxon>
    </lineage>
</organism>
<dbReference type="AlphaFoldDB" id="A0A1B9GWM6"/>
<feature type="region of interest" description="Disordered" evidence="2">
    <location>
        <begin position="77"/>
        <end position="143"/>
    </location>
</feature>
<dbReference type="GO" id="GO:0180022">
    <property type="term" value="C:RQC-trigger complex"/>
    <property type="evidence" value="ECO:0007669"/>
    <property type="project" value="InterPro"/>
</dbReference>